<evidence type="ECO:0000256" key="9">
    <source>
        <dbReference type="SAM" id="Phobius"/>
    </source>
</evidence>
<feature type="transmembrane region" description="Helical" evidence="9">
    <location>
        <begin position="300"/>
        <end position="317"/>
    </location>
</feature>
<reference evidence="10 11" key="1">
    <citation type="submission" date="2018-01" db="EMBL/GenBank/DDBJ databases">
        <title>Whole genome sequencing of Histamine producing bacteria.</title>
        <authorList>
            <person name="Butler K."/>
        </authorList>
    </citation>
    <scope>NUCLEOTIDE SEQUENCE [LARGE SCALE GENOMIC DNA]</scope>
    <source>
        <strain evidence="10 11">DSM 24669</strain>
    </source>
</reference>
<dbReference type="InterPro" id="IPR004485">
    <property type="entry name" value="Cobalamin_biosynth_CobD/CbiB"/>
</dbReference>
<keyword evidence="8 9" id="KW-0472">Membrane</keyword>
<proteinExistence type="inferred from homology"/>
<keyword evidence="11" id="KW-1185">Reference proteome</keyword>
<dbReference type="AlphaFoldDB" id="A0A0J8V8Z2"/>
<evidence type="ECO:0000256" key="5">
    <source>
        <dbReference type="ARBA" id="ARBA00022573"/>
    </source>
</evidence>
<protein>
    <submittedName>
        <fullName evidence="10">Adenosylcobinamide-phosphate synthase</fullName>
    </submittedName>
</protein>
<feature type="transmembrane region" description="Helical" evidence="9">
    <location>
        <begin position="202"/>
        <end position="224"/>
    </location>
</feature>
<dbReference type="Proteomes" id="UP000240481">
    <property type="component" value="Unassembled WGS sequence"/>
</dbReference>
<evidence type="ECO:0000313" key="10">
    <source>
        <dbReference type="EMBL" id="PSW19430.1"/>
    </source>
</evidence>
<comment type="caution">
    <text evidence="10">The sequence shown here is derived from an EMBL/GenBank/DDBJ whole genome shotgun (WGS) entry which is preliminary data.</text>
</comment>
<evidence type="ECO:0000256" key="8">
    <source>
        <dbReference type="ARBA" id="ARBA00023136"/>
    </source>
</evidence>
<accession>A0A0J8V8Z2</accession>
<evidence type="ECO:0000256" key="4">
    <source>
        <dbReference type="ARBA" id="ARBA00022475"/>
    </source>
</evidence>
<comment type="pathway">
    <text evidence="2">Cofactor biosynthesis; adenosylcobalamin biosynthesis.</text>
</comment>
<evidence type="ECO:0000256" key="6">
    <source>
        <dbReference type="ARBA" id="ARBA00022692"/>
    </source>
</evidence>
<dbReference type="EMBL" id="PYLZ01000020">
    <property type="protein sequence ID" value="PSW19430.1"/>
    <property type="molecule type" value="Genomic_DNA"/>
</dbReference>
<dbReference type="UniPathway" id="UPA00148"/>
<dbReference type="NCBIfam" id="NF006476">
    <property type="entry name" value="PRK08878.1"/>
    <property type="match status" value="1"/>
</dbReference>
<organism evidence="10 11">
    <name type="scientific">Photobacterium swingsii</name>
    <dbReference type="NCBI Taxonomy" id="680026"/>
    <lineage>
        <taxon>Bacteria</taxon>
        <taxon>Pseudomonadati</taxon>
        <taxon>Pseudomonadota</taxon>
        <taxon>Gammaproteobacteria</taxon>
        <taxon>Vibrionales</taxon>
        <taxon>Vibrionaceae</taxon>
        <taxon>Photobacterium</taxon>
    </lineage>
</organism>
<keyword evidence="5" id="KW-0169">Cobalamin biosynthesis</keyword>
<feature type="transmembrane region" description="Helical" evidence="9">
    <location>
        <begin position="60"/>
        <end position="80"/>
    </location>
</feature>
<keyword evidence="4" id="KW-1003">Cell membrane</keyword>
<comment type="similarity">
    <text evidence="3">Belongs to the CobD/CbiB family.</text>
</comment>
<evidence type="ECO:0000313" key="11">
    <source>
        <dbReference type="Proteomes" id="UP000240481"/>
    </source>
</evidence>
<gene>
    <name evidence="10" type="ORF">C9I94_23570</name>
</gene>
<feature type="transmembrane region" description="Helical" evidence="9">
    <location>
        <begin position="161"/>
        <end position="182"/>
    </location>
</feature>
<feature type="transmembrane region" description="Helical" evidence="9">
    <location>
        <begin position="15"/>
        <end position="39"/>
    </location>
</feature>
<dbReference type="GO" id="GO:0009236">
    <property type="term" value="P:cobalamin biosynthetic process"/>
    <property type="evidence" value="ECO:0007669"/>
    <property type="project" value="UniProtKB-UniPathway"/>
</dbReference>
<keyword evidence="6 9" id="KW-0812">Transmembrane</keyword>
<dbReference type="GO" id="GO:0005886">
    <property type="term" value="C:plasma membrane"/>
    <property type="evidence" value="ECO:0007669"/>
    <property type="project" value="UniProtKB-SubCell"/>
</dbReference>
<dbReference type="PANTHER" id="PTHR34308:SF1">
    <property type="entry name" value="COBALAMIN BIOSYNTHESIS PROTEIN CBIB"/>
    <property type="match status" value="1"/>
</dbReference>
<dbReference type="RefSeq" id="WP_048900324.1">
    <property type="nucleotide sequence ID" value="NZ_AP024852.1"/>
</dbReference>
<keyword evidence="7 9" id="KW-1133">Transmembrane helix</keyword>
<evidence type="ECO:0000256" key="1">
    <source>
        <dbReference type="ARBA" id="ARBA00004651"/>
    </source>
</evidence>
<evidence type="ECO:0000256" key="3">
    <source>
        <dbReference type="ARBA" id="ARBA00006263"/>
    </source>
</evidence>
<dbReference type="Pfam" id="PF03186">
    <property type="entry name" value="CobD_Cbib"/>
    <property type="match status" value="1"/>
</dbReference>
<comment type="subcellular location">
    <subcellularLocation>
        <location evidence="1">Cell membrane</location>
        <topology evidence="1">Multi-pass membrane protein</topology>
    </subcellularLocation>
</comment>
<evidence type="ECO:0000256" key="7">
    <source>
        <dbReference type="ARBA" id="ARBA00022989"/>
    </source>
</evidence>
<dbReference type="STRING" id="680026.AB733_19705"/>
<name>A0A0J8V8Z2_9GAMM</name>
<dbReference type="OrthoDB" id="5586491at2"/>
<dbReference type="GO" id="GO:0048472">
    <property type="term" value="F:threonine-phosphate decarboxylase activity"/>
    <property type="evidence" value="ECO:0007669"/>
    <property type="project" value="InterPro"/>
</dbReference>
<sequence>MNDFLAILANNSTLLAMWGAIALHWLIAIPQDIHPLNLWQRMAIMLASRVNKPSDNRHQRLLSGLLTWLLMWLTVLIMLIACKQLVWVDALFDLTLLWFALGWKNISQLSQQLIKAYSTENKTLCRQLLSTTLNRQTESLSLLGLGKASAETQLLGYGRQVIGVLFWYGLAGGIGALMYRLAVCLARVWSPSREQYAFFGYPAIRILAVLDIVPLRLFALLIALGQNGKTALRSLWQQGESWQLPGPGWLLVATGNKLSLSLGGPAMYGERKLERPRLGGKIAPAALHLAQIEQVAKSRIIIWLVLQSSLIILFQGAF</sequence>
<dbReference type="PANTHER" id="PTHR34308">
    <property type="entry name" value="COBALAMIN BIOSYNTHESIS PROTEIN CBIB"/>
    <property type="match status" value="1"/>
</dbReference>
<evidence type="ECO:0000256" key="2">
    <source>
        <dbReference type="ARBA" id="ARBA00004953"/>
    </source>
</evidence>